<evidence type="ECO:0000259" key="2">
    <source>
        <dbReference type="Pfam" id="PF02517"/>
    </source>
</evidence>
<dbReference type="GO" id="GO:0080120">
    <property type="term" value="P:CAAX-box protein maturation"/>
    <property type="evidence" value="ECO:0007669"/>
    <property type="project" value="UniProtKB-ARBA"/>
</dbReference>
<evidence type="ECO:0000313" key="3">
    <source>
        <dbReference type="EMBL" id="QMW77872.1"/>
    </source>
</evidence>
<dbReference type="AlphaFoldDB" id="A0A7G5MTC9"/>
<sequence length="246" mass="28111">MKNNEPKTISLSKSFSIFMIAGIQFYVVIKIIVPWLSKCLNTTEYIVWMFAGTFLLFIPIFSTAILLLKRDGYAMDFKTIKSALNLHKLSKKDYLWIIIGLIIAGSLCCIIILLLMSFSRTFTVESLYSISPIAVSPLYGNELWYAVFLPVFFFFNYVGEEILWRGYILPRQLNSNYGKYAVLINALFHCSYHYVFGIKPLIIMFPMLVLMPLIVSKTKNTWTSIIIHTLIGAPTQIMIILGVLGN</sequence>
<dbReference type="RefSeq" id="WP_018596386.1">
    <property type="nucleotide sequence ID" value="NZ_AP031416.1"/>
</dbReference>
<dbReference type="Proteomes" id="UP000515789">
    <property type="component" value="Chromosome"/>
</dbReference>
<feature type="transmembrane region" description="Helical" evidence="1">
    <location>
        <begin position="180"/>
        <end position="205"/>
    </location>
</feature>
<reference evidence="3 4" key="1">
    <citation type="submission" date="2019-04" db="EMBL/GenBank/DDBJ databases">
        <authorList>
            <person name="Schori C."/>
            <person name="Ahrens C."/>
        </authorList>
    </citation>
    <scope>NUCLEOTIDE SEQUENCE [LARGE SCALE GENOMIC DNA]</scope>
    <source>
        <strain evidence="3 4">DSM 2950</strain>
    </source>
</reference>
<keyword evidence="1" id="KW-1133">Transmembrane helix</keyword>
<feature type="domain" description="CAAX prenyl protease 2/Lysostaphin resistance protein A-like" evidence="2">
    <location>
        <begin position="144"/>
        <end position="231"/>
    </location>
</feature>
<feature type="transmembrane region" description="Helical" evidence="1">
    <location>
        <begin position="12"/>
        <end position="33"/>
    </location>
</feature>
<keyword evidence="3" id="KW-0378">Hydrolase</keyword>
<dbReference type="GO" id="GO:0008237">
    <property type="term" value="F:metallopeptidase activity"/>
    <property type="evidence" value="ECO:0007669"/>
    <property type="project" value="UniProtKB-KW"/>
</dbReference>
<feature type="transmembrane region" description="Helical" evidence="1">
    <location>
        <begin position="94"/>
        <end position="118"/>
    </location>
</feature>
<evidence type="ECO:0000256" key="1">
    <source>
        <dbReference type="SAM" id="Phobius"/>
    </source>
</evidence>
<name>A0A7G5MTC9_9FIRM</name>
<keyword evidence="1" id="KW-0472">Membrane</keyword>
<dbReference type="GO" id="GO:0004175">
    <property type="term" value="F:endopeptidase activity"/>
    <property type="evidence" value="ECO:0007669"/>
    <property type="project" value="UniProtKB-ARBA"/>
</dbReference>
<dbReference type="EMBL" id="CP039126">
    <property type="protein sequence ID" value="QMW77872.1"/>
    <property type="molecule type" value="Genomic_DNA"/>
</dbReference>
<keyword evidence="1" id="KW-0812">Transmembrane</keyword>
<dbReference type="GO" id="GO:0006508">
    <property type="term" value="P:proteolysis"/>
    <property type="evidence" value="ECO:0007669"/>
    <property type="project" value="UniProtKB-KW"/>
</dbReference>
<dbReference type="GeneID" id="75055949"/>
<dbReference type="InterPro" id="IPR003675">
    <property type="entry name" value="Rce1/LyrA-like_dom"/>
</dbReference>
<proteinExistence type="predicted"/>
<accession>A0A7G5MTC9</accession>
<keyword evidence="3" id="KW-0482">Metalloprotease</keyword>
<protein>
    <submittedName>
        <fullName evidence="3">CPBP family intramembrane metalloprotease</fullName>
    </submittedName>
</protein>
<feature type="transmembrane region" description="Helical" evidence="1">
    <location>
        <begin position="225"/>
        <end position="244"/>
    </location>
</feature>
<feature type="transmembrane region" description="Helical" evidence="1">
    <location>
        <begin position="45"/>
        <end position="68"/>
    </location>
</feature>
<organism evidence="3 4">
    <name type="scientific">Blautia producta</name>
    <dbReference type="NCBI Taxonomy" id="33035"/>
    <lineage>
        <taxon>Bacteria</taxon>
        <taxon>Bacillati</taxon>
        <taxon>Bacillota</taxon>
        <taxon>Clostridia</taxon>
        <taxon>Lachnospirales</taxon>
        <taxon>Lachnospiraceae</taxon>
        <taxon>Blautia</taxon>
    </lineage>
</organism>
<dbReference type="Pfam" id="PF02517">
    <property type="entry name" value="Rce1-like"/>
    <property type="match status" value="1"/>
</dbReference>
<feature type="transmembrane region" description="Helical" evidence="1">
    <location>
        <begin position="138"/>
        <end position="159"/>
    </location>
</feature>
<evidence type="ECO:0000313" key="4">
    <source>
        <dbReference type="Proteomes" id="UP000515789"/>
    </source>
</evidence>
<keyword evidence="3" id="KW-0645">Protease</keyword>
<gene>
    <name evidence="3" type="ORF">E5259_09835</name>
</gene>